<feature type="domain" description="Nitroreductase" evidence="3">
    <location>
        <begin position="10"/>
        <end position="150"/>
    </location>
</feature>
<protein>
    <submittedName>
        <fullName evidence="4">Nitroreductase family protein</fullName>
    </submittedName>
</protein>
<keyword evidence="2" id="KW-0560">Oxidoreductase</keyword>
<dbReference type="KEGG" id="ttz:FHG85_03595"/>
<gene>
    <name evidence="4" type="ORF">FHG85_03595</name>
</gene>
<evidence type="ECO:0000256" key="1">
    <source>
        <dbReference type="ARBA" id="ARBA00007118"/>
    </source>
</evidence>
<dbReference type="InterPro" id="IPR000415">
    <property type="entry name" value="Nitroreductase-like"/>
</dbReference>
<sequence>MLRELLIRNRSYRRFQQNKLIDIDTLKELVEHTRFCPSGRNLQPLKYILVNTPDLCSKVFPNLAWAGYLNDWDGPSVGEQPSAYIIILEDQRLTKSSQWDQGIAAQTIMLGAVEHNLGGCIIASVKKDSLSAVLKLPDYIEIVLVLAIGYPIEKVVVDDIDLSGDIKYWRDNEQVHHVPKRKLDDLIWAVNPD</sequence>
<dbReference type="Gene3D" id="2.20.180.10">
    <property type="entry name" value="putative fmn-dependent nitroreductase like domains"/>
    <property type="match status" value="1"/>
</dbReference>
<evidence type="ECO:0000313" key="5">
    <source>
        <dbReference type="Proteomes" id="UP000500961"/>
    </source>
</evidence>
<dbReference type="Pfam" id="PF00881">
    <property type="entry name" value="Nitroreductase"/>
    <property type="match status" value="1"/>
</dbReference>
<dbReference type="Proteomes" id="UP000500961">
    <property type="component" value="Chromosome"/>
</dbReference>
<dbReference type="RefSeq" id="WP_173073074.1">
    <property type="nucleotide sequence ID" value="NZ_CP041345.1"/>
</dbReference>
<organism evidence="4 5">
    <name type="scientific">Tenuifilum thalassicum</name>
    <dbReference type="NCBI Taxonomy" id="2590900"/>
    <lineage>
        <taxon>Bacteria</taxon>
        <taxon>Pseudomonadati</taxon>
        <taxon>Bacteroidota</taxon>
        <taxon>Bacteroidia</taxon>
        <taxon>Bacteroidales</taxon>
        <taxon>Tenuifilaceae</taxon>
        <taxon>Tenuifilum</taxon>
    </lineage>
</organism>
<accession>A0A7D3XDU3</accession>
<dbReference type="PANTHER" id="PTHR43673:SF10">
    <property type="entry name" value="NADH DEHYDROGENASE_NAD(P)H NITROREDUCTASE XCC3605-RELATED"/>
    <property type="match status" value="1"/>
</dbReference>
<evidence type="ECO:0000256" key="2">
    <source>
        <dbReference type="ARBA" id="ARBA00023002"/>
    </source>
</evidence>
<dbReference type="InterPro" id="IPR023312">
    <property type="entry name" value="Put_nitroreductase_C_bac"/>
</dbReference>
<dbReference type="GO" id="GO:0016491">
    <property type="term" value="F:oxidoreductase activity"/>
    <property type="evidence" value="ECO:0007669"/>
    <property type="project" value="UniProtKB-KW"/>
</dbReference>
<dbReference type="AlphaFoldDB" id="A0A7D3XDU3"/>
<reference evidence="4 5" key="1">
    <citation type="submission" date="2019-07" db="EMBL/GenBank/DDBJ databases">
        <title>Thalassofilum flectens gen. nov., sp. nov., a novel moderate thermophilic anaerobe from a shallow sea hot spring in Kunashir Island (Russia), representing a new family in the order Bacteroidales, and proposal of Thalassofilacea fam. nov.</title>
        <authorList>
            <person name="Kochetkova T.V."/>
            <person name="Podosokorskaya O.A."/>
            <person name="Novikov A."/>
            <person name="Elcheninov A.G."/>
            <person name="Toshchakov S.V."/>
            <person name="Kublanov I.V."/>
        </authorList>
    </citation>
    <scope>NUCLEOTIDE SEQUENCE [LARGE SCALE GENOMIC DNA]</scope>
    <source>
        <strain evidence="4 5">38-H</strain>
    </source>
</reference>
<keyword evidence="5" id="KW-1185">Reference proteome</keyword>
<dbReference type="Gene3D" id="3.40.109.10">
    <property type="entry name" value="NADH Oxidase"/>
    <property type="match status" value="1"/>
</dbReference>
<dbReference type="SUPFAM" id="SSF55469">
    <property type="entry name" value="FMN-dependent nitroreductase-like"/>
    <property type="match status" value="1"/>
</dbReference>
<comment type="similarity">
    <text evidence="1">Belongs to the nitroreductase family.</text>
</comment>
<dbReference type="CDD" id="cd02062">
    <property type="entry name" value="Nitro_FMN_reductase"/>
    <property type="match status" value="1"/>
</dbReference>
<dbReference type="InterPro" id="IPR029479">
    <property type="entry name" value="Nitroreductase"/>
</dbReference>
<proteinExistence type="inferred from homology"/>
<evidence type="ECO:0000259" key="3">
    <source>
        <dbReference type="Pfam" id="PF00881"/>
    </source>
</evidence>
<evidence type="ECO:0000313" key="4">
    <source>
        <dbReference type="EMBL" id="QKG79387.1"/>
    </source>
</evidence>
<dbReference type="EMBL" id="CP041345">
    <property type="protein sequence ID" value="QKG79387.1"/>
    <property type="molecule type" value="Genomic_DNA"/>
</dbReference>
<name>A0A7D3XDU3_9BACT</name>
<dbReference type="PANTHER" id="PTHR43673">
    <property type="entry name" value="NAD(P)H NITROREDUCTASE YDGI-RELATED"/>
    <property type="match status" value="1"/>
</dbReference>